<dbReference type="EMBL" id="MTYI01000048">
    <property type="protein sequence ID" value="PNP56115.1"/>
    <property type="molecule type" value="Genomic_DNA"/>
</dbReference>
<organism evidence="1 2">
    <name type="scientific">Trichoderma harzianum</name>
    <name type="common">Hypocrea lixii</name>
    <dbReference type="NCBI Taxonomy" id="5544"/>
    <lineage>
        <taxon>Eukaryota</taxon>
        <taxon>Fungi</taxon>
        <taxon>Dikarya</taxon>
        <taxon>Ascomycota</taxon>
        <taxon>Pezizomycotina</taxon>
        <taxon>Sordariomycetes</taxon>
        <taxon>Hypocreomycetidae</taxon>
        <taxon>Hypocreales</taxon>
        <taxon>Hypocreaceae</taxon>
        <taxon>Trichoderma</taxon>
    </lineage>
</organism>
<dbReference type="OrthoDB" id="4897968at2759"/>
<dbReference type="Proteomes" id="UP000236290">
    <property type="component" value="Unassembled WGS sequence"/>
</dbReference>
<gene>
    <name evidence="1" type="ORF">THARTR1_03640</name>
</gene>
<proteinExistence type="predicted"/>
<evidence type="ECO:0000313" key="2">
    <source>
        <dbReference type="Proteomes" id="UP000236290"/>
    </source>
</evidence>
<protein>
    <submittedName>
        <fullName evidence="1">Uncharacterized protein</fullName>
    </submittedName>
</protein>
<comment type="caution">
    <text evidence="1">The sequence shown here is derived from an EMBL/GenBank/DDBJ whole genome shotgun (WGS) entry which is preliminary data.</text>
</comment>
<name>A0A2K0UEA6_TRIHA</name>
<reference evidence="1 2" key="1">
    <citation type="submission" date="2017-02" db="EMBL/GenBank/DDBJ databases">
        <title>Genomes of Trichoderma spp. with biocontrol activity.</title>
        <authorList>
            <person name="Gardiner D."/>
            <person name="Kazan K."/>
            <person name="Vos C."/>
            <person name="Harvey P."/>
        </authorList>
    </citation>
    <scope>NUCLEOTIDE SEQUENCE [LARGE SCALE GENOMIC DNA]</scope>
    <source>
        <strain evidence="1 2">Tr1</strain>
    </source>
</reference>
<accession>A0A2K0UEA6</accession>
<sequence length="165" mass="18545">MWGALDAIEDGDKTKRQRCNQLKRSEVWGDRFQKGSIMMKHDGPKESAYAIISKLVEKQAHVVLEIQTEMTNQSLSLDETGAKLQNDNAQLHLCLDQLAAQVAARNRSRLPNVEPSLATVPDSALEPSMKDLERRVRCIEHRQSTGRGLVISRAQEQMLLSTPLQ</sequence>
<dbReference type="AlphaFoldDB" id="A0A2K0UEA6"/>
<evidence type="ECO:0000313" key="1">
    <source>
        <dbReference type="EMBL" id="PNP56115.1"/>
    </source>
</evidence>